<dbReference type="Proteomes" id="UP000036958">
    <property type="component" value="Unassembled WGS sequence"/>
</dbReference>
<dbReference type="EMBL" id="LGIA01000208">
    <property type="protein sequence ID" value="KOH42889.1"/>
    <property type="molecule type" value="Genomic_DNA"/>
</dbReference>
<gene>
    <name evidence="1" type="ORF">NC99_43320</name>
</gene>
<protein>
    <submittedName>
        <fullName evidence="1">Uncharacterized protein</fullName>
    </submittedName>
</protein>
<keyword evidence="2" id="KW-1185">Reference proteome</keyword>
<sequence length="44" mass="5387">MITRPFNIRMDKKIIPFFISKNRNSCPERLQSVYFFFCPIDIEM</sequence>
<proteinExistence type="predicted"/>
<evidence type="ECO:0000313" key="1">
    <source>
        <dbReference type="EMBL" id="KOH42889.1"/>
    </source>
</evidence>
<organism evidence="1 2">
    <name type="scientific">Sunxiuqinia dokdonensis</name>
    <dbReference type="NCBI Taxonomy" id="1409788"/>
    <lineage>
        <taxon>Bacteria</taxon>
        <taxon>Pseudomonadati</taxon>
        <taxon>Bacteroidota</taxon>
        <taxon>Bacteroidia</taxon>
        <taxon>Marinilabiliales</taxon>
        <taxon>Prolixibacteraceae</taxon>
        <taxon>Sunxiuqinia</taxon>
    </lineage>
</organism>
<reference evidence="2" key="1">
    <citation type="submission" date="2015-07" db="EMBL/GenBank/DDBJ databases">
        <title>Genome sequencing of Sunxiuqinia dokdonensis strain SK.</title>
        <authorList>
            <person name="Ahn S."/>
            <person name="Kim B.-C."/>
        </authorList>
    </citation>
    <scope>NUCLEOTIDE SEQUENCE [LARGE SCALE GENOMIC DNA]</scope>
    <source>
        <strain evidence="2">SK</strain>
    </source>
</reference>
<accession>A0A0L8V3A2</accession>
<dbReference type="AlphaFoldDB" id="A0A0L8V3A2"/>
<comment type="caution">
    <text evidence="1">The sequence shown here is derived from an EMBL/GenBank/DDBJ whole genome shotgun (WGS) entry which is preliminary data.</text>
</comment>
<evidence type="ECO:0000313" key="2">
    <source>
        <dbReference type="Proteomes" id="UP000036958"/>
    </source>
</evidence>
<dbReference type="STRING" id="1409788.NC99_43320"/>
<name>A0A0L8V3A2_9BACT</name>